<dbReference type="PANTHER" id="PTHR37534:SF25">
    <property type="entry name" value="ZN(II)2CYS6 TRANSCRIPTION FACTOR (EUROFUNG)"/>
    <property type="match status" value="1"/>
</dbReference>
<dbReference type="PANTHER" id="PTHR37534">
    <property type="entry name" value="TRANSCRIPTIONAL ACTIVATOR PROTEIN UGA3"/>
    <property type="match status" value="1"/>
</dbReference>
<proteinExistence type="predicted"/>
<dbReference type="EMBL" id="MU006291">
    <property type="protein sequence ID" value="KAF2855187.1"/>
    <property type="molecule type" value="Genomic_DNA"/>
</dbReference>
<dbReference type="Proteomes" id="UP000799423">
    <property type="component" value="Unassembled WGS sequence"/>
</dbReference>
<keyword evidence="4" id="KW-1185">Reference proteome</keyword>
<gene>
    <name evidence="3" type="ORF">T440DRAFT_551441</name>
</gene>
<evidence type="ECO:0008006" key="5">
    <source>
        <dbReference type="Google" id="ProtNLM"/>
    </source>
</evidence>
<evidence type="ECO:0000313" key="4">
    <source>
        <dbReference type="Proteomes" id="UP000799423"/>
    </source>
</evidence>
<organism evidence="3 4">
    <name type="scientific">Plenodomus tracheiphilus IPT5</name>
    <dbReference type="NCBI Taxonomy" id="1408161"/>
    <lineage>
        <taxon>Eukaryota</taxon>
        <taxon>Fungi</taxon>
        <taxon>Dikarya</taxon>
        <taxon>Ascomycota</taxon>
        <taxon>Pezizomycotina</taxon>
        <taxon>Dothideomycetes</taxon>
        <taxon>Pleosporomycetidae</taxon>
        <taxon>Pleosporales</taxon>
        <taxon>Pleosporineae</taxon>
        <taxon>Leptosphaeriaceae</taxon>
        <taxon>Plenodomus</taxon>
    </lineage>
</organism>
<dbReference type="GO" id="GO:0003700">
    <property type="term" value="F:DNA-binding transcription factor activity"/>
    <property type="evidence" value="ECO:0007669"/>
    <property type="project" value="TreeGrafter"/>
</dbReference>
<feature type="compositionally biased region" description="Polar residues" evidence="2">
    <location>
        <begin position="33"/>
        <end position="63"/>
    </location>
</feature>
<sequence>MDYQGGDRSQVINDQNVSREELGQRQMDAEKPFNSTSMTFPFTPGATPQDTQQSPESPQTIPRSKTPVEITHLSPSAISLTSEEALLYHHYNVHLGRWMDCTNASRLLTLRVAEMARRRPVLHHAVICFAARHRGDDKIAEGAYQRCIPLLINRLNQDPTNDETLLTAVIILHFADQLSVRSTSGLCDKSHLSGSSSILRASQKTRFIDPSAPTVREAIFWVYVRQSLYNASIRQQPLDLDFSLQIQPLPEAVKVTHPLDWLRLETAWANQMLWHTACVANFCFSDHGAQSGRPESAQRWQELWVHVQKWRESRPSSFDPIWTGPSTDESVFADIFFTADWHVISFTFYHFASMLLLTYKPGPRFGMRIVQSEESRLEILKHAEAICSASKSSPQNVQLLIIMSHTVFVWGPLLSNSTKRGEVIHLLESFEKYHNWSTKWITNLLQAEWNGA</sequence>
<protein>
    <recommendedName>
        <fullName evidence="5">Transcription factor domain-containing protein</fullName>
    </recommendedName>
</protein>
<dbReference type="GO" id="GO:0005634">
    <property type="term" value="C:nucleus"/>
    <property type="evidence" value="ECO:0007669"/>
    <property type="project" value="TreeGrafter"/>
</dbReference>
<dbReference type="OrthoDB" id="4525710at2759"/>
<evidence type="ECO:0000313" key="3">
    <source>
        <dbReference type="EMBL" id="KAF2855187.1"/>
    </source>
</evidence>
<keyword evidence="1" id="KW-0539">Nucleus</keyword>
<evidence type="ECO:0000256" key="2">
    <source>
        <dbReference type="SAM" id="MobiDB-lite"/>
    </source>
</evidence>
<name>A0A6A7BK93_9PLEO</name>
<feature type="compositionally biased region" description="Basic and acidic residues" evidence="2">
    <location>
        <begin position="17"/>
        <end position="31"/>
    </location>
</feature>
<dbReference type="GO" id="GO:0045944">
    <property type="term" value="P:positive regulation of transcription by RNA polymerase II"/>
    <property type="evidence" value="ECO:0007669"/>
    <property type="project" value="TreeGrafter"/>
</dbReference>
<reference evidence="3" key="1">
    <citation type="submission" date="2020-01" db="EMBL/GenBank/DDBJ databases">
        <authorList>
            <consortium name="DOE Joint Genome Institute"/>
            <person name="Haridas S."/>
            <person name="Albert R."/>
            <person name="Binder M."/>
            <person name="Bloem J."/>
            <person name="Labutti K."/>
            <person name="Salamov A."/>
            <person name="Andreopoulos B."/>
            <person name="Baker S.E."/>
            <person name="Barry K."/>
            <person name="Bills G."/>
            <person name="Bluhm B.H."/>
            <person name="Cannon C."/>
            <person name="Castanera R."/>
            <person name="Culley D.E."/>
            <person name="Daum C."/>
            <person name="Ezra D."/>
            <person name="Gonzalez J.B."/>
            <person name="Henrissat B."/>
            <person name="Kuo A."/>
            <person name="Liang C."/>
            <person name="Lipzen A."/>
            <person name="Lutzoni F."/>
            <person name="Magnuson J."/>
            <person name="Mondo S."/>
            <person name="Nolan M."/>
            <person name="Ohm R."/>
            <person name="Pangilinan J."/>
            <person name="Park H.-J."/>
            <person name="Ramirez L."/>
            <person name="Alfaro M."/>
            <person name="Sun H."/>
            <person name="Tritt A."/>
            <person name="Yoshinaga Y."/>
            <person name="Zwiers L.-H."/>
            <person name="Turgeon B.G."/>
            <person name="Goodwin S.B."/>
            <person name="Spatafora J.W."/>
            <person name="Crous P.W."/>
            <person name="Grigoriev I.V."/>
        </authorList>
    </citation>
    <scope>NUCLEOTIDE SEQUENCE</scope>
    <source>
        <strain evidence="3">IPT5</strain>
    </source>
</reference>
<dbReference type="AlphaFoldDB" id="A0A6A7BK93"/>
<feature type="region of interest" description="Disordered" evidence="2">
    <location>
        <begin position="1"/>
        <end position="67"/>
    </location>
</feature>
<evidence type="ECO:0000256" key="1">
    <source>
        <dbReference type="ARBA" id="ARBA00023242"/>
    </source>
</evidence>
<dbReference type="GO" id="GO:0000976">
    <property type="term" value="F:transcription cis-regulatory region binding"/>
    <property type="evidence" value="ECO:0007669"/>
    <property type="project" value="TreeGrafter"/>
</dbReference>
<accession>A0A6A7BK93</accession>